<dbReference type="Proteomes" id="UP000663828">
    <property type="component" value="Unassembled WGS sequence"/>
</dbReference>
<dbReference type="PROSITE" id="PS00383">
    <property type="entry name" value="TYR_PHOSPHATASE_1"/>
    <property type="match status" value="1"/>
</dbReference>
<dbReference type="EMBL" id="CAJNOR010000369">
    <property type="protein sequence ID" value="CAF0893504.1"/>
    <property type="molecule type" value="Genomic_DNA"/>
</dbReference>
<evidence type="ECO:0000259" key="7">
    <source>
        <dbReference type="PROSITE" id="PS50056"/>
    </source>
</evidence>
<evidence type="ECO:0000256" key="3">
    <source>
        <dbReference type="ARBA" id="ARBA00022912"/>
    </source>
</evidence>
<feature type="domain" description="Tyrosine specific protein phosphatases" evidence="7">
    <location>
        <begin position="209"/>
        <end position="292"/>
    </location>
</feature>
<feature type="compositionally biased region" description="Polar residues" evidence="5">
    <location>
        <begin position="327"/>
        <end position="343"/>
    </location>
</feature>
<dbReference type="SMART" id="SM00194">
    <property type="entry name" value="PTPc"/>
    <property type="match status" value="1"/>
</dbReference>
<accession>A0A813Z503</accession>
<dbReference type="EC" id="3.1.3.48" evidence="1"/>
<evidence type="ECO:0000313" key="8">
    <source>
        <dbReference type="EMBL" id="CAF0893504.1"/>
    </source>
</evidence>
<feature type="region of interest" description="Disordered" evidence="5">
    <location>
        <begin position="324"/>
        <end position="403"/>
    </location>
</feature>
<dbReference type="InterPro" id="IPR000387">
    <property type="entry name" value="Tyr_Pase_dom"/>
</dbReference>
<evidence type="ECO:0000313" key="9">
    <source>
        <dbReference type="Proteomes" id="UP000663828"/>
    </source>
</evidence>
<dbReference type="PANTHER" id="PTHR45983:SF2">
    <property type="entry name" value="PROTEIN-TYROSINE-PHOSPHATASE"/>
    <property type="match status" value="1"/>
</dbReference>
<dbReference type="InterPro" id="IPR003595">
    <property type="entry name" value="Tyr_Pase_cat"/>
</dbReference>
<dbReference type="GO" id="GO:0005634">
    <property type="term" value="C:nucleus"/>
    <property type="evidence" value="ECO:0007669"/>
    <property type="project" value="TreeGrafter"/>
</dbReference>
<organism evidence="8 9">
    <name type="scientific">Adineta ricciae</name>
    <name type="common">Rotifer</name>
    <dbReference type="NCBI Taxonomy" id="249248"/>
    <lineage>
        <taxon>Eukaryota</taxon>
        <taxon>Metazoa</taxon>
        <taxon>Spiralia</taxon>
        <taxon>Gnathifera</taxon>
        <taxon>Rotifera</taxon>
        <taxon>Eurotatoria</taxon>
        <taxon>Bdelloidea</taxon>
        <taxon>Adinetida</taxon>
        <taxon>Adinetidae</taxon>
        <taxon>Adineta</taxon>
    </lineage>
</organism>
<proteinExistence type="inferred from homology"/>
<comment type="similarity">
    <text evidence="4">Belongs to the protein-tyrosine phosphatase family. Non-receptor class 4 subfamily.</text>
</comment>
<dbReference type="SUPFAM" id="SSF52799">
    <property type="entry name" value="(Phosphotyrosine protein) phosphatases II"/>
    <property type="match status" value="1"/>
</dbReference>
<gene>
    <name evidence="8" type="ORF">XAT740_LOCUS7639</name>
</gene>
<dbReference type="Gene3D" id="3.90.190.10">
    <property type="entry name" value="Protein tyrosine phosphatase superfamily"/>
    <property type="match status" value="1"/>
</dbReference>
<dbReference type="InterPro" id="IPR029021">
    <property type="entry name" value="Prot-tyrosine_phosphatase-like"/>
</dbReference>
<dbReference type="InterPro" id="IPR016130">
    <property type="entry name" value="Tyr_Pase_AS"/>
</dbReference>
<name>A0A813Z503_ADIRI</name>
<reference evidence="8" key="1">
    <citation type="submission" date="2021-02" db="EMBL/GenBank/DDBJ databases">
        <authorList>
            <person name="Nowell W R."/>
        </authorList>
    </citation>
    <scope>NUCLEOTIDE SEQUENCE</scope>
</reference>
<evidence type="ECO:0000256" key="4">
    <source>
        <dbReference type="ARBA" id="ARBA00034734"/>
    </source>
</evidence>
<evidence type="ECO:0000256" key="2">
    <source>
        <dbReference type="ARBA" id="ARBA00022801"/>
    </source>
</evidence>
<dbReference type="GO" id="GO:0004726">
    <property type="term" value="F:non-membrane spanning protein tyrosine phosphatase activity"/>
    <property type="evidence" value="ECO:0007669"/>
    <property type="project" value="InterPro"/>
</dbReference>
<comment type="caution">
    <text evidence="8">The sequence shown here is derived from an EMBL/GenBank/DDBJ whole genome shotgun (WGS) entry which is preliminary data.</text>
</comment>
<feature type="domain" description="Tyrosine-protein phosphatase" evidence="6">
    <location>
        <begin position="32"/>
        <end position="301"/>
    </location>
</feature>
<evidence type="ECO:0000256" key="1">
    <source>
        <dbReference type="ARBA" id="ARBA00013064"/>
    </source>
</evidence>
<keyword evidence="2" id="KW-0378">Hydrolase</keyword>
<dbReference type="InterPro" id="IPR047170">
    <property type="entry name" value="PTN12/18/22"/>
</dbReference>
<dbReference type="SMART" id="SM00404">
    <property type="entry name" value="PTPc_motif"/>
    <property type="match status" value="1"/>
</dbReference>
<evidence type="ECO:0000256" key="5">
    <source>
        <dbReference type="SAM" id="MobiDB-lite"/>
    </source>
</evidence>
<keyword evidence="3" id="KW-0904">Protein phosphatase</keyword>
<feature type="region of interest" description="Disordered" evidence="5">
    <location>
        <begin position="471"/>
        <end position="491"/>
    </location>
</feature>
<dbReference type="GO" id="GO:0005737">
    <property type="term" value="C:cytoplasm"/>
    <property type="evidence" value="ECO:0007669"/>
    <property type="project" value="TreeGrafter"/>
</dbReference>
<protein>
    <recommendedName>
        <fullName evidence="1">protein-tyrosine-phosphatase</fullName>
        <ecNumber evidence="1">3.1.3.48</ecNumber>
    </recommendedName>
</protein>
<sequence length="491" mass="56240">MTKNVETDDICSRVERLVIEYEKSREPESTEIGQQFAQLQRIMFSTKENCPSIEGAKPLNRLKNRYKDVLPYDRYRVILEMENQSDYINASFIEDLYGTRRYIAAQGPIHESVTDFLRMIWEFQITSVICTANEIEAGRLKFRRYWPEEETALQFGPYCVTKDETNEKAFSCEHYNIRPLIITHGENQRHILLYHFLHWLDHDVPDDEAPILELLLRLYDDRSLSPETPILVHCSAGCGRTGSIIAIDLCRLLIRDDHLFLTNTYQTYPIYQIALHIRQFRIALIQTAKQFSFVHKMFVFMMKQADKNSLYSLSNNVKNIPKHALSATKSSPPCTARRSSNSGPIKLQNPPVGRRSLSGTNTNKTGPPANLPSDFYTSSSKPSLMDEKSQIPDQPPPIPPRSSLMNSVNKPVEGQFVRSGEIPVKTKRTIPRSRNVKRRELMSTNPPVIPRTTRSDSADALAVPSLRNHPNARSIHYRHAIIEPDQGTNSD</sequence>
<dbReference type="PROSITE" id="PS50055">
    <property type="entry name" value="TYR_PHOSPHATASE_PTP"/>
    <property type="match status" value="1"/>
</dbReference>
<evidence type="ECO:0000259" key="6">
    <source>
        <dbReference type="PROSITE" id="PS50055"/>
    </source>
</evidence>
<keyword evidence="9" id="KW-1185">Reference proteome</keyword>
<dbReference type="AlphaFoldDB" id="A0A813Z503"/>
<dbReference type="PANTHER" id="PTHR45983">
    <property type="entry name" value="TYROSINE PHOSPHATSE N18, PUTATIVE-RELATED"/>
    <property type="match status" value="1"/>
</dbReference>
<dbReference type="PROSITE" id="PS50056">
    <property type="entry name" value="TYR_PHOSPHATASE_2"/>
    <property type="match status" value="1"/>
</dbReference>
<dbReference type="Pfam" id="PF00102">
    <property type="entry name" value="Y_phosphatase"/>
    <property type="match status" value="1"/>
</dbReference>
<dbReference type="InterPro" id="IPR000242">
    <property type="entry name" value="PTP_cat"/>
</dbReference>
<dbReference type="PRINTS" id="PR00700">
    <property type="entry name" value="PRTYPHPHTASE"/>
</dbReference>